<accession>A0ABW7C6T8</accession>
<organism evidence="5 6">
    <name type="scientific">Limnothrix redekei LRLZ20PSL1</name>
    <dbReference type="NCBI Taxonomy" id="3112953"/>
    <lineage>
        <taxon>Bacteria</taxon>
        <taxon>Bacillati</taxon>
        <taxon>Cyanobacteriota</taxon>
        <taxon>Cyanophyceae</taxon>
        <taxon>Pseudanabaenales</taxon>
        <taxon>Pseudanabaenaceae</taxon>
        <taxon>Limnothrix</taxon>
    </lineage>
</organism>
<keyword evidence="1" id="KW-0808">Transferase</keyword>
<proteinExistence type="predicted"/>
<evidence type="ECO:0000256" key="2">
    <source>
        <dbReference type="ARBA" id="ARBA00022741"/>
    </source>
</evidence>
<dbReference type="PANTHER" id="PTHR10457:SF35">
    <property type="entry name" value="L-ARABINOKINASE"/>
    <property type="match status" value="1"/>
</dbReference>
<name>A0ABW7C6T8_9CYAN</name>
<feature type="domain" description="GHMP kinase C-terminal" evidence="4">
    <location>
        <begin position="64"/>
        <end position="133"/>
    </location>
</feature>
<dbReference type="SUPFAM" id="SSF55060">
    <property type="entry name" value="GHMP Kinase, C-terminal domain"/>
    <property type="match status" value="1"/>
</dbReference>
<evidence type="ECO:0000313" key="5">
    <source>
        <dbReference type="EMBL" id="MFG3816904.1"/>
    </source>
</evidence>
<keyword evidence="6" id="KW-1185">Reference proteome</keyword>
<feature type="non-terminal residue" evidence="5">
    <location>
        <position position="1"/>
    </location>
</feature>
<dbReference type="EMBL" id="JAZAQF010000027">
    <property type="protein sequence ID" value="MFG3816904.1"/>
    <property type="molecule type" value="Genomic_DNA"/>
</dbReference>
<dbReference type="PANTHER" id="PTHR10457">
    <property type="entry name" value="MEVALONATE KINASE/GALACTOKINASE"/>
    <property type="match status" value="1"/>
</dbReference>
<dbReference type="InterPro" id="IPR036554">
    <property type="entry name" value="GHMP_kinase_C_sf"/>
</dbReference>
<keyword evidence="2" id="KW-0547">Nucleotide-binding</keyword>
<evidence type="ECO:0000256" key="1">
    <source>
        <dbReference type="ARBA" id="ARBA00022679"/>
    </source>
</evidence>
<evidence type="ECO:0000313" key="6">
    <source>
        <dbReference type="Proteomes" id="UP001604335"/>
    </source>
</evidence>
<reference evidence="6" key="1">
    <citation type="journal article" date="2024" name="Algal Res.">
        <title>Biochemical, toxicological and genomic investigation of a high-biomass producing Limnothrix strain isolated from Italian shallow drinking water reservoir.</title>
        <authorList>
            <person name="Simonazzi M."/>
            <person name="Shishido T.K."/>
            <person name="Delbaje E."/>
            <person name="Wahlsten M."/>
            <person name="Fewer D.P."/>
            <person name="Sivonen K."/>
            <person name="Pezzolesi L."/>
            <person name="Pistocchi R."/>
        </authorList>
    </citation>
    <scope>NUCLEOTIDE SEQUENCE [LARGE SCALE GENOMIC DNA]</scope>
    <source>
        <strain evidence="6">LRLZ20PSL1</strain>
    </source>
</reference>
<evidence type="ECO:0000259" key="4">
    <source>
        <dbReference type="Pfam" id="PF08544"/>
    </source>
</evidence>
<gene>
    <name evidence="5" type="ORF">VPK24_04595</name>
</gene>
<dbReference type="Gene3D" id="3.30.70.890">
    <property type="entry name" value="GHMP kinase, C-terminal domain"/>
    <property type="match status" value="1"/>
</dbReference>
<dbReference type="Proteomes" id="UP001604335">
    <property type="component" value="Unassembled WGS sequence"/>
</dbReference>
<sequence>NQSPIGWFEPIGLTCQLVKKEIVHRIKVAARHPVYENYRTSLYQMLMQRLSYEHADRQTLLWQLGELMYLCHASYNACHLGSTATDELVKRVKEKQRKGMGVYGAKITGGGSGGTVVVLCDGERGLETAHQIARSYGNEQAMNLVFFD</sequence>
<evidence type="ECO:0000256" key="3">
    <source>
        <dbReference type="ARBA" id="ARBA00022840"/>
    </source>
</evidence>
<protein>
    <recommendedName>
        <fullName evidence="4">GHMP kinase C-terminal domain-containing protein</fullName>
    </recommendedName>
</protein>
<dbReference type="InterPro" id="IPR013750">
    <property type="entry name" value="GHMP_kinase_C_dom"/>
</dbReference>
<comment type="caution">
    <text evidence="5">The sequence shown here is derived from an EMBL/GenBank/DDBJ whole genome shotgun (WGS) entry which is preliminary data.</text>
</comment>
<dbReference type="Pfam" id="PF08544">
    <property type="entry name" value="GHMP_kinases_C"/>
    <property type="match status" value="1"/>
</dbReference>
<keyword evidence="3" id="KW-0067">ATP-binding</keyword>